<proteinExistence type="predicted"/>
<protein>
    <submittedName>
        <fullName evidence="1">Uncharacterized protein</fullName>
    </submittedName>
</protein>
<organism evidence="1 2">
    <name type="scientific">Halorubrum vacuolatum</name>
    <name type="common">Natronobacterium vacuolatum</name>
    <dbReference type="NCBI Taxonomy" id="63740"/>
    <lineage>
        <taxon>Archaea</taxon>
        <taxon>Methanobacteriati</taxon>
        <taxon>Methanobacteriota</taxon>
        <taxon>Stenosarchaea group</taxon>
        <taxon>Halobacteria</taxon>
        <taxon>Halobacteriales</taxon>
        <taxon>Haloferacaceae</taxon>
        <taxon>Halorubrum</taxon>
    </lineage>
</organism>
<dbReference type="EMBL" id="FZNQ01000036">
    <property type="protein sequence ID" value="SNR68331.1"/>
    <property type="molecule type" value="Genomic_DNA"/>
</dbReference>
<sequence length="101" mass="11043">MEEADRGITRSYDCASVIDIPTALSAGSIEHLGVDSQQEVIIYHRAILILTTTEGDLDAAEAIEIELWEPPLNDSTHDPVAVIETLVAELREVTDTALDRN</sequence>
<dbReference type="OrthoDB" id="326261at2157"/>
<dbReference type="RefSeq" id="WP_089386021.1">
    <property type="nucleotide sequence ID" value="NZ_FZNQ01000036.1"/>
</dbReference>
<dbReference type="AlphaFoldDB" id="A0A238YC55"/>
<gene>
    <name evidence="1" type="ORF">SAMN06264855_13610</name>
</gene>
<evidence type="ECO:0000313" key="1">
    <source>
        <dbReference type="EMBL" id="SNR68331.1"/>
    </source>
</evidence>
<keyword evidence="2" id="KW-1185">Reference proteome</keyword>
<accession>A0A238YC55</accession>
<name>A0A238YC55_HALVU</name>
<reference evidence="1 2" key="1">
    <citation type="submission" date="2017-06" db="EMBL/GenBank/DDBJ databases">
        <authorList>
            <person name="Kim H.J."/>
            <person name="Triplett B.A."/>
        </authorList>
    </citation>
    <scope>NUCLEOTIDE SEQUENCE [LARGE SCALE GENOMIC DNA]</scope>
    <source>
        <strain evidence="1 2">DSM 8800</strain>
    </source>
</reference>
<dbReference type="Proteomes" id="UP000198397">
    <property type="component" value="Unassembled WGS sequence"/>
</dbReference>
<evidence type="ECO:0000313" key="2">
    <source>
        <dbReference type="Proteomes" id="UP000198397"/>
    </source>
</evidence>